<protein>
    <submittedName>
        <fullName evidence="5">Histidine kinase</fullName>
    </submittedName>
</protein>
<evidence type="ECO:0000313" key="5">
    <source>
        <dbReference type="EMBL" id="MES4991744.1"/>
    </source>
</evidence>
<dbReference type="AlphaFoldDB" id="A0ABD5LIT4"/>
<dbReference type="Gene3D" id="3.30.565.10">
    <property type="entry name" value="Histidine kinase-like ATPase, C-terminal domain"/>
    <property type="match status" value="1"/>
</dbReference>
<keyword evidence="2 5" id="KW-0418">Kinase</keyword>
<dbReference type="RefSeq" id="WP_112493396.1">
    <property type="nucleotide sequence ID" value="NZ_JAAQPQ010000005.1"/>
</dbReference>
<keyword evidence="3" id="KW-0902">Two-component regulatory system</keyword>
<feature type="transmembrane region" description="Helical" evidence="4">
    <location>
        <begin position="43"/>
        <end position="63"/>
    </location>
</feature>
<dbReference type="PANTHER" id="PTHR24421">
    <property type="entry name" value="NITRATE/NITRITE SENSOR PROTEIN NARX-RELATED"/>
    <property type="match status" value="1"/>
</dbReference>
<organism evidence="5 6">
    <name type="scientific">Agrobacterium radiobacter</name>
    <dbReference type="NCBI Taxonomy" id="362"/>
    <lineage>
        <taxon>Bacteria</taxon>
        <taxon>Pseudomonadati</taxon>
        <taxon>Pseudomonadota</taxon>
        <taxon>Alphaproteobacteria</taxon>
        <taxon>Hyphomicrobiales</taxon>
        <taxon>Rhizobiaceae</taxon>
        <taxon>Rhizobium/Agrobacterium group</taxon>
        <taxon>Agrobacterium</taxon>
        <taxon>Agrobacterium tumefaciens complex</taxon>
    </lineage>
</organism>
<name>A0ABD5LIT4_AGRRD</name>
<dbReference type="Proteomes" id="UP001438189">
    <property type="component" value="Unassembled WGS sequence"/>
</dbReference>
<feature type="transmembrane region" description="Helical" evidence="4">
    <location>
        <begin position="220"/>
        <end position="241"/>
    </location>
</feature>
<proteinExistence type="predicted"/>
<dbReference type="EMBL" id="JBETME010000005">
    <property type="protein sequence ID" value="MES4991744.1"/>
    <property type="molecule type" value="Genomic_DNA"/>
</dbReference>
<dbReference type="SUPFAM" id="SSF55874">
    <property type="entry name" value="ATPase domain of HSP90 chaperone/DNA topoisomerase II/histidine kinase"/>
    <property type="match status" value="1"/>
</dbReference>
<evidence type="ECO:0000256" key="3">
    <source>
        <dbReference type="ARBA" id="ARBA00023012"/>
    </source>
</evidence>
<dbReference type="PANTHER" id="PTHR24421:SF58">
    <property type="entry name" value="SIGNAL TRANSDUCTION HISTIDINE-PROTEIN KINASE_PHOSPHATASE UHPB"/>
    <property type="match status" value="1"/>
</dbReference>
<evidence type="ECO:0000313" key="6">
    <source>
        <dbReference type="Proteomes" id="UP001438189"/>
    </source>
</evidence>
<accession>A0ABD5LIT4</accession>
<keyword evidence="4" id="KW-0812">Transmembrane</keyword>
<dbReference type="GO" id="GO:0000160">
    <property type="term" value="P:phosphorelay signal transduction system"/>
    <property type="evidence" value="ECO:0007669"/>
    <property type="project" value="UniProtKB-KW"/>
</dbReference>
<evidence type="ECO:0000256" key="1">
    <source>
        <dbReference type="ARBA" id="ARBA00022679"/>
    </source>
</evidence>
<keyword evidence="1" id="KW-0808">Transferase</keyword>
<evidence type="ECO:0000256" key="4">
    <source>
        <dbReference type="SAM" id="Phobius"/>
    </source>
</evidence>
<evidence type="ECO:0000256" key="2">
    <source>
        <dbReference type="ARBA" id="ARBA00022777"/>
    </source>
</evidence>
<gene>
    <name evidence="5" type="ORF">ABVB70_15515</name>
</gene>
<dbReference type="InterPro" id="IPR036890">
    <property type="entry name" value="HATPase_C_sf"/>
</dbReference>
<reference evidence="5 6" key="1">
    <citation type="submission" date="2024-06" db="EMBL/GenBank/DDBJ databases">
        <title>Genome sequencing of Agrobacterium spp. from tobacco in Serbia.</title>
        <authorList>
            <person name="Ilicic R.J."/>
            <person name="Studholme D.J."/>
            <person name="Jelusic A."/>
            <person name="Barac G."/>
            <person name="Bagi F."/>
            <person name="Popovic Milovanovic T."/>
        </authorList>
    </citation>
    <scope>NUCLEOTIDE SEQUENCE [LARGE SCALE GENOMIC DNA]</scope>
    <source>
        <strain evidence="5 6">DA1</strain>
    </source>
</reference>
<dbReference type="GeneID" id="92925921"/>
<dbReference type="GO" id="GO:0016301">
    <property type="term" value="F:kinase activity"/>
    <property type="evidence" value="ECO:0007669"/>
    <property type="project" value="UniProtKB-KW"/>
</dbReference>
<sequence length="494" mass="55528">MKHSPFDDTGVDAKSRNGSLGKRRSFLRRLTDWFRDLHLSTQFMILMSPIVIVLMSCLTFWAADRVERAMLAGAGGVGALYLETFVSPLIKEADLHKDTIDPVLVSHLENLLGTGPIGQHVRTIKLWRADGSIFYATNDQKIDHPRVFDELRSALSGEIVVSRTEVEKHVYTGEEKQNLLLEVYAPLLRDGNGKVILVGEFYEEPNYLIAELRSARRGTFLIVAGVALPMLGLLYLMALTASRLIARQKRAIEANLLNALDLWEQNDKLRKAADYARLEAGKLNEKILDQIGNDLHDGPVQVLTLISLRLSDMIAEQRLSGRKVNPDLEKLLNFVSGVLADLRKISAGLSLPELDELSLSETIKLAVARYRDLTAFPVEMDGLIPHEMYKPHLNVCVYRFIQEGLMNAFRHAANNRQRVRYRIHDNKLIIVVADVGERVVRPDQNAAARVKLGLTSQKRRVRSFGGKMRIFRRAAGTIIVAVLPINQLSSDEMI</sequence>
<dbReference type="InterPro" id="IPR050482">
    <property type="entry name" value="Sensor_HK_TwoCompSys"/>
</dbReference>
<comment type="caution">
    <text evidence="5">The sequence shown here is derived from an EMBL/GenBank/DDBJ whole genome shotgun (WGS) entry which is preliminary data.</text>
</comment>
<keyword evidence="4" id="KW-1133">Transmembrane helix</keyword>
<keyword evidence="4" id="KW-0472">Membrane</keyword>